<proteinExistence type="predicted"/>
<dbReference type="Proteomes" id="UP000028701">
    <property type="component" value="Unassembled WGS sequence"/>
</dbReference>
<dbReference type="eggNOG" id="ENOG502ZRT1">
    <property type="taxonomic scope" value="Bacteria"/>
</dbReference>
<dbReference type="OrthoDB" id="7277405at2"/>
<feature type="domain" description="Antitoxin VbhA" evidence="2">
    <location>
        <begin position="18"/>
        <end position="63"/>
    </location>
</feature>
<feature type="region of interest" description="Disordered" evidence="1">
    <location>
        <begin position="1"/>
        <end position="24"/>
    </location>
</feature>
<evidence type="ECO:0000256" key="1">
    <source>
        <dbReference type="SAM" id="MobiDB-lite"/>
    </source>
</evidence>
<evidence type="ECO:0000313" key="4">
    <source>
        <dbReference type="Proteomes" id="UP000028701"/>
    </source>
</evidence>
<dbReference type="Pfam" id="PF18495">
    <property type="entry name" value="VbhA"/>
    <property type="match status" value="1"/>
</dbReference>
<evidence type="ECO:0000313" key="3">
    <source>
        <dbReference type="EMBL" id="GAK73085.1"/>
    </source>
</evidence>
<name>A0A081D2D9_9HYPH</name>
<dbReference type="InterPro" id="IPR041535">
    <property type="entry name" value="VbhA"/>
</dbReference>
<reference evidence="3 4" key="1">
    <citation type="submission" date="2014-08" db="EMBL/GenBank/DDBJ databases">
        <title>Whole genome shotgun sequence of Rhizobium rubi NBRC 13261.</title>
        <authorList>
            <person name="Katano-Makiyama Y."/>
            <person name="Hosoyama A."/>
            <person name="Hashimoto M."/>
            <person name="Hosoyama Y."/>
            <person name="Noguchi M."/>
            <person name="Tsuchikane K."/>
            <person name="Uohara A."/>
            <person name="Ohji S."/>
            <person name="Ichikawa N."/>
            <person name="Kimura A."/>
            <person name="Yamazoe A."/>
            <person name="Fujita N."/>
        </authorList>
    </citation>
    <scope>NUCLEOTIDE SEQUENCE [LARGE SCALE GENOMIC DNA]</scope>
    <source>
        <strain evidence="3 4">NBRC 13261</strain>
    </source>
</reference>
<accession>A0A081D2D9</accession>
<dbReference type="CDD" id="cd11586">
    <property type="entry name" value="VbhA_like"/>
    <property type="match status" value="1"/>
</dbReference>
<feature type="compositionally biased region" description="Basic and acidic residues" evidence="1">
    <location>
        <begin position="1"/>
        <end position="12"/>
    </location>
</feature>
<protein>
    <recommendedName>
        <fullName evidence="2">Antitoxin VbhA domain-containing protein</fullName>
    </recommendedName>
</protein>
<dbReference type="InterPro" id="IPR033788">
    <property type="entry name" value="VbhA-like"/>
</dbReference>
<dbReference type="EMBL" id="BBJU01000031">
    <property type="protein sequence ID" value="GAK73085.1"/>
    <property type="molecule type" value="Genomic_DNA"/>
</dbReference>
<gene>
    <name evidence="3" type="ORF">RRU01S_31_00190</name>
</gene>
<dbReference type="RefSeq" id="WP_045232517.1">
    <property type="nucleotide sequence ID" value="NZ_BBJU01000031.1"/>
</dbReference>
<organism evidence="3 4">
    <name type="scientific">Agrobacterium rubi TR3 = NBRC 13261</name>
    <dbReference type="NCBI Taxonomy" id="1368415"/>
    <lineage>
        <taxon>Bacteria</taxon>
        <taxon>Pseudomonadati</taxon>
        <taxon>Pseudomonadota</taxon>
        <taxon>Alphaproteobacteria</taxon>
        <taxon>Hyphomicrobiales</taxon>
        <taxon>Rhizobiaceae</taxon>
        <taxon>Rhizobium/Agrobacterium group</taxon>
        <taxon>Agrobacterium</taxon>
    </lineage>
</organism>
<evidence type="ECO:0000259" key="2">
    <source>
        <dbReference type="Pfam" id="PF18495"/>
    </source>
</evidence>
<comment type="caution">
    <text evidence="3">The sequence shown here is derived from an EMBL/GenBank/DDBJ whole genome shotgun (WGS) entry which is preliminary data.</text>
</comment>
<sequence length="68" mass="7527">MNIHSTRPDRSPEAVAARKKSTDQARAMNIRQGYQGDDALLEAATVAYVAGDLTREEYRARILPQPKG</sequence>
<dbReference type="AlphaFoldDB" id="A0A081D2D9"/>